<dbReference type="CDD" id="cd17535">
    <property type="entry name" value="REC_NarL-like"/>
    <property type="match status" value="1"/>
</dbReference>
<evidence type="ECO:0000259" key="6">
    <source>
        <dbReference type="PROSITE" id="PS50043"/>
    </source>
</evidence>
<proteinExistence type="predicted"/>
<dbReference type="InterPro" id="IPR011006">
    <property type="entry name" value="CheY-like_superfamily"/>
</dbReference>
<dbReference type="EMBL" id="SLWM01000020">
    <property type="protein sequence ID" value="TCO14466.1"/>
    <property type="molecule type" value="Genomic_DNA"/>
</dbReference>
<comment type="caution">
    <text evidence="8">The sequence shown here is derived from an EMBL/GenBank/DDBJ whole genome shotgun (WGS) entry which is preliminary data.</text>
</comment>
<keyword evidence="4" id="KW-0804">Transcription</keyword>
<evidence type="ECO:0000256" key="1">
    <source>
        <dbReference type="ARBA" id="ARBA00022553"/>
    </source>
</evidence>
<dbReference type="Proteomes" id="UP000295818">
    <property type="component" value="Unassembled WGS sequence"/>
</dbReference>
<feature type="modified residue" description="4-aspartylphosphate" evidence="5">
    <location>
        <position position="57"/>
    </location>
</feature>
<dbReference type="InterPro" id="IPR058245">
    <property type="entry name" value="NreC/VraR/RcsB-like_REC"/>
</dbReference>
<dbReference type="InterPro" id="IPR000792">
    <property type="entry name" value="Tscrpt_reg_LuxR_C"/>
</dbReference>
<evidence type="ECO:0000313" key="9">
    <source>
        <dbReference type="Proteomes" id="UP000295818"/>
    </source>
</evidence>
<keyword evidence="3" id="KW-0238">DNA-binding</keyword>
<keyword evidence="2" id="KW-0805">Transcription regulation</keyword>
<feature type="domain" description="HTH luxR-type" evidence="6">
    <location>
        <begin position="144"/>
        <end position="209"/>
    </location>
</feature>
<dbReference type="PROSITE" id="PS50110">
    <property type="entry name" value="RESPONSE_REGULATORY"/>
    <property type="match status" value="1"/>
</dbReference>
<dbReference type="SUPFAM" id="SSF52172">
    <property type="entry name" value="CheY-like"/>
    <property type="match status" value="1"/>
</dbReference>
<dbReference type="InterPro" id="IPR001789">
    <property type="entry name" value="Sig_transdc_resp-reg_receiver"/>
</dbReference>
<dbReference type="PANTHER" id="PTHR43214:SF24">
    <property type="entry name" value="TRANSCRIPTIONAL REGULATORY PROTEIN NARL-RELATED"/>
    <property type="match status" value="1"/>
</dbReference>
<accession>A0ABY2BBB9</accession>
<evidence type="ECO:0000313" key="8">
    <source>
        <dbReference type="EMBL" id="TCO14466.1"/>
    </source>
</evidence>
<dbReference type="PROSITE" id="PS00622">
    <property type="entry name" value="HTH_LUXR_1"/>
    <property type="match status" value="1"/>
</dbReference>
<dbReference type="SMART" id="SM00448">
    <property type="entry name" value="REC"/>
    <property type="match status" value="1"/>
</dbReference>
<dbReference type="InterPro" id="IPR039420">
    <property type="entry name" value="WalR-like"/>
</dbReference>
<gene>
    <name evidence="8" type="ORF">EV644_12090</name>
</gene>
<dbReference type="SUPFAM" id="SSF46894">
    <property type="entry name" value="C-terminal effector domain of the bipartite response regulators"/>
    <property type="match status" value="1"/>
</dbReference>
<evidence type="ECO:0000256" key="2">
    <source>
        <dbReference type="ARBA" id="ARBA00023015"/>
    </source>
</evidence>
<keyword evidence="1 5" id="KW-0597">Phosphoprotein</keyword>
<evidence type="ECO:0000256" key="3">
    <source>
        <dbReference type="ARBA" id="ARBA00023125"/>
    </source>
</evidence>
<dbReference type="Pfam" id="PF00196">
    <property type="entry name" value="GerE"/>
    <property type="match status" value="1"/>
</dbReference>
<dbReference type="InterPro" id="IPR016032">
    <property type="entry name" value="Sig_transdc_resp-reg_C-effctor"/>
</dbReference>
<evidence type="ECO:0000256" key="5">
    <source>
        <dbReference type="PROSITE-ProRule" id="PRU00169"/>
    </source>
</evidence>
<dbReference type="CDD" id="cd06170">
    <property type="entry name" value="LuxR_C_like"/>
    <property type="match status" value="1"/>
</dbReference>
<feature type="domain" description="Response regulatory" evidence="7">
    <location>
        <begin position="6"/>
        <end position="122"/>
    </location>
</feature>
<evidence type="ECO:0000256" key="4">
    <source>
        <dbReference type="ARBA" id="ARBA00023163"/>
    </source>
</evidence>
<organism evidence="8 9">
    <name type="scientific">Kribbella orskensis</name>
    <dbReference type="NCBI Taxonomy" id="2512216"/>
    <lineage>
        <taxon>Bacteria</taxon>
        <taxon>Bacillati</taxon>
        <taxon>Actinomycetota</taxon>
        <taxon>Actinomycetes</taxon>
        <taxon>Propionibacteriales</taxon>
        <taxon>Kribbellaceae</taxon>
        <taxon>Kribbella</taxon>
    </lineage>
</organism>
<protein>
    <submittedName>
        <fullName evidence="8">LuxR family two component transcriptional regulator</fullName>
    </submittedName>
</protein>
<dbReference type="Pfam" id="PF00072">
    <property type="entry name" value="Response_reg"/>
    <property type="match status" value="1"/>
</dbReference>
<reference evidence="8 9" key="1">
    <citation type="journal article" date="2015" name="Stand. Genomic Sci.">
        <title>Genomic Encyclopedia of Bacterial and Archaeal Type Strains, Phase III: the genomes of soil and plant-associated and newly described type strains.</title>
        <authorList>
            <person name="Whitman W.B."/>
            <person name="Woyke T."/>
            <person name="Klenk H.P."/>
            <person name="Zhou Y."/>
            <person name="Lilburn T.G."/>
            <person name="Beck B.J."/>
            <person name="De Vos P."/>
            <person name="Vandamme P."/>
            <person name="Eisen J.A."/>
            <person name="Garrity G."/>
            <person name="Hugenholtz P."/>
            <person name="Kyrpides N.C."/>
        </authorList>
    </citation>
    <scope>NUCLEOTIDE SEQUENCE [LARGE SCALE GENOMIC DNA]</scope>
    <source>
        <strain evidence="8 9">VKM Ac-2538</strain>
    </source>
</reference>
<sequence length="216" mass="23000">MTDNVRVLVVDDHPVVRSGLIGMLAVTDDIEVVGEAGDGEEALALVESTRPDVVLMDLRMPRRDGVSATGAIVSGYPATKVLVLTTYDTDTDILHAVEAGAAGYLLKDTPHAELLDGIRAASRGETVLAPPVAARLMSRLRTPAAPTGVQPSPRELEVLAAVARGLSNAEIGRELFIGEATVKTHLQRLFTKLDVDDRTRAVTVALERGLLPSPRR</sequence>
<dbReference type="SMART" id="SM00421">
    <property type="entry name" value="HTH_LUXR"/>
    <property type="match status" value="1"/>
</dbReference>
<name>A0ABY2BBB9_9ACTN</name>
<dbReference type="Gene3D" id="3.40.50.2300">
    <property type="match status" value="1"/>
</dbReference>
<dbReference type="PANTHER" id="PTHR43214">
    <property type="entry name" value="TWO-COMPONENT RESPONSE REGULATOR"/>
    <property type="match status" value="1"/>
</dbReference>
<dbReference type="PROSITE" id="PS50043">
    <property type="entry name" value="HTH_LUXR_2"/>
    <property type="match status" value="1"/>
</dbReference>
<evidence type="ECO:0000259" key="7">
    <source>
        <dbReference type="PROSITE" id="PS50110"/>
    </source>
</evidence>
<dbReference type="PRINTS" id="PR00038">
    <property type="entry name" value="HTHLUXR"/>
</dbReference>
<keyword evidence="9" id="KW-1185">Reference proteome</keyword>
<dbReference type="RefSeq" id="WP_132194204.1">
    <property type="nucleotide sequence ID" value="NZ_SLWM01000020.1"/>
</dbReference>